<name>A0AAD7UEA8_9STRA</name>
<proteinExistence type="predicted"/>
<dbReference type="InterPro" id="IPR007052">
    <property type="entry name" value="CS_dom"/>
</dbReference>
<dbReference type="InterPro" id="IPR008978">
    <property type="entry name" value="HSP20-like_chaperone"/>
</dbReference>
<feature type="region of interest" description="Disordered" evidence="1">
    <location>
        <begin position="224"/>
        <end position="256"/>
    </location>
</feature>
<evidence type="ECO:0000259" key="3">
    <source>
        <dbReference type="PROSITE" id="PS51203"/>
    </source>
</evidence>
<organism evidence="4 5">
    <name type="scientific">Chrysophaeum taylorii</name>
    <dbReference type="NCBI Taxonomy" id="2483200"/>
    <lineage>
        <taxon>Eukaryota</taxon>
        <taxon>Sar</taxon>
        <taxon>Stramenopiles</taxon>
        <taxon>Ochrophyta</taxon>
        <taxon>Pelagophyceae</taxon>
        <taxon>Pelagomonadales</taxon>
        <taxon>Pelagomonadaceae</taxon>
        <taxon>Chrysophaeum</taxon>
    </lineage>
</organism>
<feature type="domain" description="CS" evidence="3">
    <location>
        <begin position="96"/>
        <end position="191"/>
    </location>
</feature>
<dbReference type="Proteomes" id="UP001230188">
    <property type="component" value="Unassembled WGS sequence"/>
</dbReference>
<keyword evidence="5" id="KW-1185">Reference proteome</keyword>
<gene>
    <name evidence="4" type="ORF">CTAYLR_006657</name>
</gene>
<dbReference type="AlphaFoldDB" id="A0AAD7UEA8"/>
<keyword evidence="2" id="KW-0732">Signal</keyword>
<dbReference type="SUPFAM" id="SSF49764">
    <property type="entry name" value="HSP20-like chaperones"/>
    <property type="match status" value="1"/>
</dbReference>
<dbReference type="CDD" id="cd06463">
    <property type="entry name" value="p23_like"/>
    <property type="match status" value="1"/>
</dbReference>
<evidence type="ECO:0000256" key="2">
    <source>
        <dbReference type="SAM" id="SignalP"/>
    </source>
</evidence>
<evidence type="ECO:0000256" key="1">
    <source>
        <dbReference type="SAM" id="MobiDB-lite"/>
    </source>
</evidence>
<dbReference type="Gene3D" id="2.60.40.790">
    <property type="match status" value="1"/>
</dbReference>
<protein>
    <recommendedName>
        <fullName evidence="3">CS domain-containing protein</fullName>
    </recommendedName>
</protein>
<reference evidence="4" key="1">
    <citation type="submission" date="2023-01" db="EMBL/GenBank/DDBJ databases">
        <title>Metagenome sequencing of chrysophaentin producing Chrysophaeum taylorii.</title>
        <authorList>
            <person name="Davison J."/>
            <person name="Bewley C."/>
        </authorList>
    </citation>
    <scope>NUCLEOTIDE SEQUENCE</scope>
    <source>
        <strain evidence="4">NIES-1699</strain>
    </source>
</reference>
<evidence type="ECO:0000313" key="5">
    <source>
        <dbReference type="Proteomes" id="UP001230188"/>
    </source>
</evidence>
<comment type="caution">
    <text evidence="4">The sequence shown here is derived from an EMBL/GenBank/DDBJ whole genome shotgun (WGS) entry which is preliminary data.</text>
</comment>
<feature type="compositionally biased region" description="Low complexity" evidence="1">
    <location>
        <begin position="230"/>
        <end position="240"/>
    </location>
</feature>
<accession>A0AAD7UEA8</accession>
<feature type="signal peptide" evidence="2">
    <location>
        <begin position="1"/>
        <end position="18"/>
    </location>
</feature>
<dbReference type="EMBL" id="JAQMWT010000361">
    <property type="protein sequence ID" value="KAJ8603063.1"/>
    <property type="molecule type" value="Genomic_DNA"/>
</dbReference>
<feature type="chain" id="PRO_5042182975" description="CS domain-containing protein" evidence="2">
    <location>
        <begin position="19"/>
        <end position="356"/>
    </location>
</feature>
<dbReference type="PROSITE" id="PS51203">
    <property type="entry name" value="CS"/>
    <property type="match status" value="1"/>
</dbReference>
<sequence length="356" mass="38777">MLLPLQLAAAIGIRGVSAANCVERLDRGDVAWVAALSPQDLGAIVRSGDVECAKLLVARNLVDDRGAASLFAEAEMALRGAERDLRVDDPQVPSMAISPALEWAQSASAVFLRVKWSHKIDAPATLDVADVRVDCDSGTAIRIEAASSSKTFSVQFPLGDRVDACEWEPASVGRVVVTLAKATRARWPKLTDAPGLALHTWWDKQDSHRKELDALDDRATTRDDDDFREATTTTTTTTTTVSLPTAKRPSLEEVPPLEASATTLSARIFGALDGLRNRTEWAATLSDVIENLLDGWSGDPKAFAARQADRTLGRIRRNATRWHRILDDQAAVRKRRINDELQANITALDESTPPDL</sequence>
<evidence type="ECO:0000313" key="4">
    <source>
        <dbReference type="EMBL" id="KAJ8603063.1"/>
    </source>
</evidence>